<dbReference type="EMBL" id="LCOQ01000006">
    <property type="protein sequence ID" value="KKU80907.1"/>
    <property type="molecule type" value="Genomic_DNA"/>
</dbReference>
<dbReference type="Proteomes" id="UP000034212">
    <property type="component" value="Unassembled WGS sequence"/>
</dbReference>
<dbReference type="AlphaFoldDB" id="A0A0G1TGG1"/>
<evidence type="ECO:0000313" key="2">
    <source>
        <dbReference type="Proteomes" id="UP000034212"/>
    </source>
</evidence>
<organism evidence="1 2">
    <name type="scientific">Candidatus Gottesmanbacteria bacterium GW2011_GWA1_47_8</name>
    <dbReference type="NCBI Taxonomy" id="1618438"/>
    <lineage>
        <taxon>Bacteria</taxon>
        <taxon>Candidatus Gottesmaniibacteriota</taxon>
    </lineage>
</organism>
<sequence>MSIDTNPGQGSQDGAAIQTTLHADASTLVENLGFTPGEAEVAEVISPGLGALAEAIEKRRGEVGCIYFSGSVREGGVVVIDVPQG</sequence>
<evidence type="ECO:0000313" key="1">
    <source>
        <dbReference type="EMBL" id="KKU80907.1"/>
    </source>
</evidence>
<comment type="caution">
    <text evidence="1">The sequence shown here is derived from an EMBL/GenBank/DDBJ whole genome shotgun (WGS) entry which is preliminary data.</text>
</comment>
<reference evidence="1 2" key="1">
    <citation type="journal article" date="2015" name="Nature">
        <title>rRNA introns, odd ribosomes, and small enigmatic genomes across a large radiation of phyla.</title>
        <authorList>
            <person name="Brown C.T."/>
            <person name="Hug L.A."/>
            <person name="Thomas B.C."/>
            <person name="Sharon I."/>
            <person name="Castelle C.J."/>
            <person name="Singh A."/>
            <person name="Wilkins M.J."/>
            <person name="Williams K.H."/>
            <person name="Banfield J.F."/>
        </authorList>
    </citation>
    <scope>NUCLEOTIDE SEQUENCE [LARGE SCALE GENOMIC DNA]</scope>
</reference>
<proteinExistence type="predicted"/>
<accession>A0A0G1TGG1</accession>
<name>A0A0G1TGG1_9BACT</name>
<protein>
    <submittedName>
        <fullName evidence="1">Uncharacterized protein</fullName>
    </submittedName>
</protein>
<gene>
    <name evidence="1" type="ORF">UY08_C0006G0003</name>
</gene>